<dbReference type="InterPro" id="IPR010486">
    <property type="entry name" value="HNS-dep_expression_A/B"/>
</dbReference>
<organism evidence="5 6">
    <name type="scientific">Alcaligenes endophyticus</name>
    <dbReference type="NCBI Taxonomy" id="1929088"/>
    <lineage>
        <taxon>Bacteria</taxon>
        <taxon>Pseudomonadati</taxon>
        <taxon>Pseudomonadota</taxon>
        <taxon>Betaproteobacteria</taxon>
        <taxon>Burkholderiales</taxon>
        <taxon>Alcaligenaceae</taxon>
        <taxon>Alcaligenes</taxon>
    </lineage>
</organism>
<name>A0ABT8EMM8_9BURK</name>
<accession>A0ABT8EMM8</accession>
<evidence type="ECO:0000256" key="2">
    <source>
        <dbReference type="ARBA" id="ARBA00022764"/>
    </source>
</evidence>
<keyword evidence="3" id="KW-0143">Chaperone</keyword>
<evidence type="ECO:0000256" key="1">
    <source>
        <dbReference type="ARBA" id="ARBA00022729"/>
    </source>
</evidence>
<dbReference type="Gene3D" id="1.10.890.10">
    <property type="entry name" value="HNS-dependent expression A"/>
    <property type="match status" value="1"/>
</dbReference>
<dbReference type="NCBIfam" id="NF007576">
    <property type="entry name" value="PRK10208.1"/>
    <property type="match status" value="1"/>
</dbReference>
<dbReference type="InterPro" id="IPR036831">
    <property type="entry name" value="HdeA_sf"/>
</dbReference>
<keyword evidence="2" id="KW-0574">Periplasm</keyword>
<proteinExistence type="predicted"/>
<dbReference type="InterPro" id="IPR038303">
    <property type="entry name" value="HdeA/HdeB_sf"/>
</dbReference>
<evidence type="ECO:0000313" key="6">
    <source>
        <dbReference type="Proteomes" id="UP001168613"/>
    </source>
</evidence>
<feature type="chain" id="PRO_5045607502" evidence="4">
    <location>
        <begin position="24"/>
        <end position="103"/>
    </location>
</feature>
<evidence type="ECO:0000256" key="3">
    <source>
        <dbReference type="ARBA" id="ARBA00023186"/>
    </source>
</evidence>
<sequence>MKKNAILIGTLLSASFFVGGAHAQEAKSEPFWLCSDYLAADTQLQPVAIGYAEALNRIDQTQTTVLDVEGIVKVTPVVHEYCKENPKVALRDALKQSWGTIKP</sequence>
<protein>
    <submittedName>
        <fullName evidence="5">HdeA family protein</fullName>
    </submittedName>
</protein>
<evidence type="ECO:0000313" key="5">
    <source>
        <dbReference type="EMBL" id="MDN4122549.1"/>
    </source>
</evidence>
<dbReference type="Proteomes" id="UP001168613">
    <property type="component" value="Unassembled WGS sequence"/>
</dbReference>
<dbReference type="SUPFAM" id="SSF47752">
    <property type="entry name" value="Protein HNS-dependent expression A, HdeA"/>
    <property type="match status" value="1"/>
</dbReference>
<dbReference type="Pfam" id="PF06411">
    <property type="entry name" value="HdeA"/>
    <property type="match status" value="1"/>
</dbReference>
<gene>
    <name evidence="5" type="ORF">LMS43_14740</name>
</gene>
<comment type="caution">
    <text evidence="5">The sequence shown here is derived from an EMBL/GenBank/DDBJ whole genome shotgun (WGS) entry which is preliminary data.</text>
</comment>
<dbReference type="EMBL" id="JAJHNU010000005">
    <property type="protein sequence ID" value="MDN4122549.1"/>
    <property type="molecule type" value="Genomic_DNA"/>
</dbReference>
<dbReference type="RefSeq" id="WP_266123920.1">
    <property type="nucleotide sequence ID" value="NZ_JAJHNU010000005.1"/>
</dbReference>
<keyword evidence="6" id="KW-1185">Reference proteome</keyword>
<keyword evidence="1 4" id="KW-0732">Signal</keyword>
<feature type="signal peptide" evidence="4">
    <location>
        <begin position="1"/>
        <end position="23"/>
    </location>
</feature>
<reference evidence="5" key="1">
    <citation type="submission" date="2021-11" db="EMBL/GenBank/DDBJ databases">
        <title>Draft genome sequence of Alcaligenes endophyticus type strain CCUG 75668T.</title>
        <authorList>
            <person name="Salva-Serra F."/>
            <person name="Duran R.E."/>
            <person name="Seeger M."/>
            <person name="Moore E.R.B."/>
            <person name="Jaen-Luchoro D."/>
        </authorList>
    </citation>
    <scope>NUCLEOTIDE SEQUENCE</scope>
    <source>
        <strain evidence="5">CCUG 75668</strain>
    </source>
</reference>
<evidence type="ECO:0000256" key="4">
    <source>
        <dbReference type="SAM" id="SignalP"/>
    </source>
</evidence>